<keyword evidence="1" id="KW-0808">Transferase</keyword>
<dbReference type="EMBL" id="CP036200">
    <property type="protein sequence ID" value="QBF84013.1"/>
    <property type="molecule type" value="Genomic_DNA"/>
</dbReference>
<dbReference type="Pfam" id="PF02348">
    <property type="entry name" value="CTP_transf_3"/>
    <property type="match status" value="1"/>
</dbReference>
<dbReference type="InterPro" id="IPR029044">
    <property type="entry name" value="Nucleotide-diphossugar_trans"/>
</dbReference>
<dbReference type="RefSeq" id="WP_130601699.1">
    <property type="nucleotide sequence ID" value="NZ_CP036200.1"/>
</dbReference>
<dbReference type="InterPro" id="IPR003329">
    <property type="entry name" value="Cytidylyl_trans"/>
</dbReference>
<dbReference type="EC" id="2.7.7.81" evidence="1"/>
<dbReference type="InterPro" id="IPR020039">
    <property type="entry name" value="PseF"/>
</dbReference>
<sequence>MKVAIIPARGGSKRIVGKNIKLFNGKPIIAYSIEAALESNCFDKVIVSTDCQKIANVAKQYGAEVPFVRPAQLSDDHATTAVVITHAINWLREHHYDPEFVCVLYATAPFVQGETLRQSLEQLLLQQKKNYCFAVTEFPSPIQRAFKVTDDNGVQMFQPQHFNSRSQDLEKAYHDAGQFYWGKASAFVDPKSKGMFSSEAMPFVLPNHQVQDIDTLDDWRRAEALHKLMLAETAVMTEKSHG</sequence>
<keyword evidence="1" id="KW-0548">Nucleotidyltransferase</keyword>
<dbReference type="Gene3D" id="3.90.550.10">
    <property type="entry name" value="Spore Coat Polysaccharide Biosynthesis Protein SpsA, Chain A"/>
    <property type="match status" value="1"/>
</dbReference>
<organism evidence="1 2">
    <name type="scientific">Shewanella maritima</name>
    <dbReference type="NCBI Taxonomy" id="2520507"/>
    <lineage>
        <taxon>Bacteria</taxon>
        <taxon>Pseudomonadati</taxon>
        <taxon>Pseudomonadota</taxon>
        <taxon>Gammaproteobacteria</taxon>
        <taxon>Alteromonadales</taxon>
        <taxon>Shewanellaceae</taxon>
        <taxon>Shewanella</taxon>
    </lineage>
</organism>
<dbReference type="KEGG" id="smai:EXU30_16035"/>
<dbReference type="CDD" id="cd02513">
    <property type="entry name" value="CMP-NeuAc_Synthase"/>
    <property type="match status" value="1"/>
</dbReference>
<dbReference type="Proteomes" id="UP000291106">
    <property type="component" value="Chromosome"/>
</dbReference>
<dbReference type="PANTHER" id="PTHR21485">
    <property type="entry name" value="HAD SUPERFAMILY MEMBERS CMAS AND KDSC"/>
    <property type="match status" value="1"/>
</dbReference>
<dbReference type="OrthoDB" id="9805604at2"/>
<dbReference type="SUPFAM" id="SSF53448">
    <property type="entry name" value="Nucleotide-diphospho-sugar transferases"/>
    <property type="match status" value="1"/>
</dbReference>
<protein>
    <submittedName>
        <fullName evidence="1">Pseudaminic acid cytidylyltransferase</fullName>
        <ecNumber evidence="1">2.7.7.81</ecNumber>
    </submittedName>
</protein>
<dbReference type="AlphaFoldDB" id="A0A411PKG3"/>
<dbReference type="PANTHER" id="PTHR21485:SF6">
    <property type="entry name" value="N-ACYLNEURAMINATE CYTIDYLYLTRANSFERASE-RELATED"/>
    <property type="match status" value="1"/>
</dbReference>
<dbReference type="NCBIfam" id="TIGR03584">
    <property type="entry name" value="PseF"/>
    <property type="match status" value="1"/>
</dbReference>
<dbReference type="GO" id="GO:0008781">
    <property type="term" value="F:N-acylneuraminate cytidylyltransferase activity"/>
    <property type="evidence" value="ECO:0007669"/>
    <property type="project" value="TreeGrafter"/>
</dbReference>
<keyword evidence="2" id="KW-1185">Reference proteome</keyword>
<proteinExistence type="predicted"/>
<dbReference type="InterPro" id="IPR050793">
    <property type="entry name" value="CMP-NeuNAc_synthase"/>
</dbReference>
<reference evidence="1 2" key="1">
    <citation type="submission" date="2019-02" db="EMBL/GenBank/DDBJ databases">
        <title>Shewanella sp. D4-2 isolated from Dokdo Island.</title>
        <authorList>
            <person name="Baek K."/>
        </authorList>
    </citation>
    <scope>NUCLEOTIDE SEQUENCE [LARGE SCALE GENOMIC DNA]</scope>
    <source>
        <strain evidence="1 2">D4-2</strain>
    </source>
</reference>
<evidence type="ECO:0000313" key="1">
    <source>
        <dbReference type="EMBL" id="QBF84013.1"/>
    </source>
</evidence>
<evidence type="ECO:0000313" key="2">
    <source>
        <dbReference type="Proteomes" id="UP000291106"/>
    </source>
</evidence>
<gene>
    <name evidence="1" type="primary">pseF</name>
    <name evidence="1" type="ORF">EXU30_16035</name>
</gene>
<name>A0A411PKG3_9GAMM</name>
<accession>A0A411PKG3</accession>